<dbReference type="Gene3D" id="3.30.429.10">
    <property type="entry name" value="Macrophage Migration Inhibitory Factor"/>
    <property type="match status" value="1"/>
</dbReference>
<evidence type="ECO:0000256" key="7">
    <source>
        <dbReference type="ARBA" id="ARBA00038932"/>
    </source>
</evidence>
<proteinExistence type="predicted"/>
<keyword evidence="4" id="KW-0413">Isomerase</keyword>
<dbReference type="AlphaFoldDB" id="A0A9D1IFA0"/>
<dbReference type="GO" id="GO:0004167">
    <property type="term" value="F:dopachrome isomerase activity"/>
    <property type="evidence" value="ECO:0007669"/>
    <property type="project" value="UniProtKB-EC"/>
</dbReference>
<evidence type="ECO:0000313" key="12">
    <source>
        <dbReference type="EMBL" id="HIU36257.1"/>
    </source>
</evidence>
<comment type="caution">
    <text evidence="12">The sequence shown here is derived from an EMBL/GenBank/DDBJ whole genome shotgun (WGS) entry which is preliminary data.</text>
</comment>
<sequence>MPFMHISTTEAIDESTADVIKARLGEAVSLLPGKSEAYLMVRLDGGCKMYFRGTNDAPAAMCAISVFGRAGREACGALTAKVCEILSETLGVAPDRCYVKFAFTDTWGFAGDLF</sequence>
<evidence type="ECO:0000256" key="5">
    <source>
        <dbReference type="ARBA" id="ARBA00036735"/>
    </source>
</evidence>
<dbReference type="GO" id="GO:0005615">
    <property type="term" value="C:extracellular space"/>
    <property type="evidence" value="ECO:0007669"/>
    <property type="project" value="UniProtKB-KW"/>
</dbReference>
<reference evidence="12" key="1">
    <citation type="submission" date="2020-10" db="EMBL/GenBank/DDBJ databases">
        <authorList>
            <person name="Gilroy R."/>
        </authorList>
    </citation>
    <scope>NUCLEOTIDE SEQUENCE</scope>
    <source>
        <strain evidence="12">ChiGjej1B1-19959</strain>
    </source>
</reference>
<organism evidence="12 13">
    <name type="scientific">Candidatus Fimenecus excrementigallinarum</name>
    <dbReference type="NCBI Taxonomy" id="2840816"/>
    <lineage>
        <taxon>Bacteria</taxon>
        <taxon>Bacillati</taxon>
        <taxon>Bacillota</taxon>
        <taxon>Clostridia</taxon>
        <taxon>Candidatus Fimenecus</taxon>
    </lineage>
</organism>
<evidence type="ECO:0000256" key="1">
    <source>
        <dbReference type="ARBA" id="ARBA00004613"/>
    </source>
</evidence>
<evidence type="ECO:0000256" key="3">
    <source>
        <dbReference type="ARBA" id="ARBA00022525"/>
    </source>
</evidence>
<evidence type="ECO:0000256" key="10">
    <source>
        <dbReference type="ARBA" id="ARBA00041912"/>
    </source>
</evidence>
<dbReference type="GO" id="GO:0005125">
    <property type="term" value="F:cytokine activity"/>
    <property type="evidence" value="ECO:0007669"/>
    <property type="project" value="UniProtKB-KW"/>
</dbReference>
<keyword evidence="3" id="KW-0964">Secreted</keyword>
<dbReference type="Proteomes" id="UP000824071">
    <property type="component" value="Unassembled WGS sequence"/>
</dbReference>
<keyword evidence="2" id="KW-0202">Cytokine</keyword>
<dbReference type="InterPro" id="IPR014347">
    <property type="entry name" value="Tautomerase/MIF_sf"/>
</dbReference>
<dbReference type="PANTHER" id="PTHR11954:SF6">
    <property type="entry name" value="MACROPHAGE MIGRATION INHIBITORY FACTOR"/>
    <property type="match status" value="1"/>
</dbReference>
<protein>
    <recommendedName>
        <fullName evidence="11">L-dopachrome isomerase</fullName>
        <ecNumber evidence="8">5.3.2.1</ecNumber>
        <ecNumber evidence="7">5.3.3.12</ecNumber>
    </recommendedName>
    <alternativeName>
        <fullName evidence="9">L-dopachrome tautomerase</fullName>
    </alternativeName>
    <alternativeName>
        <fullName evidence="10">Phenylpyruvate tautomerase</fullName>
    </alternativeName>
</protein>
<evidence type="ECO:0000256" key="9">
    <source>
        <dbReference type="ARBA" id="ARBA00041631"/>
    </source>
</evidence>
<gene>
    <name evidence="12" type="ORF">IAC53_06630</name>
</gene>
<evidence type="ECO:0000313" key="13">
    <source>
        <dbReference type="Proteomes" id="UP000824071"/>
    </source>
</evidence>
<dbReference type="InterPro" id="IPR001398">
    <property type="entry name" value="Macrophage_inhib_fac"/>
</dbReference>
<evidence type="ECO:0000256" key="4">
    <source>
        <dbReference type="ARBA" id="ARBA00023235"/>
    </source>
</evidence>
<dbReference type="Pfam" id="PF01187">
    <property type="entry name" value="MIF"/>
    <property type="match status" value="1"/>
</dbReference>
<dbReference type="PANTHER" id="PTHR11954">
    <property type="entry name" value="D-DOPACHROME DECARBOXYLASE"/>
    <property type="match status" value="1"/>
</dbReference>
<dbReference type="SUPFAM" id="SSF55331">
    <property type="entry name" value="Tautomerase/MIF"/>
    <property type="match status" value="1"/>
</dbReference>
<evidence type="ECO:0000256" key="11">
    <source>
        <dbReference type="ARBA" id="ARBA00042730"/>
    </source>
</evidence>
<dbReference type="EMBL" id="DVMW01000037">
    <property type="protein sequence ID" value="HIU36257.1"/>
    <property type="molecule type" value="Genomic_DNA"/>
</dbReference>
<comment type="catalytic activity">
    <reaction evidence="5">
        <text>3-phenylpyruvate = enol-phenylpyruvate</text>
        <dbReference type="Rhea" id="RHEA:17097"/>
        <dbReference type="ChEBI" id="CHEBI:16815"/>
        <dbReference type="ChEBI" id="CHEBI:18005"/>
        <dbReference type="EC" id="5.3.2.1"/>
    </reaction>
</comment>
<evidence type="ECO:0000256" key="6">
    <source>
        <dbReference type="ARBA" id="ARBA00036823"/>
    </source>
</evidence>
<comment type="subcellular location">
    <subcellularLocation>
        <location evidence="1">Secreted</location>
    </subcellularLocation>
</comment>
<evidence type="ECO:0000256" key="2">
    <source>
        <dbReference type="ARBA" id="ARBA00022514"/>
    </source>
</evidence>
<comment type="catalytic activity">
    <reaction evidence="6">
        <text>L-dopachrome = 5,6-dihydroxyindole-2-carboxylate</text>
        <dbReference type="Rhea" id="RHEA:13041"/>
        <dbReference type="ChEBI" id="CHEBI:16875"/>
        <dbReference type="ChEBI" id="CHEBI:57509"/>
        <dbReference type="EC" id="5.3.3.12"/>
    </reaction>
</comment>
<reference evidence="12" key="2">
    <citation type="journal article" date="2021" name="PeerJ">
        <title>Extensive microbial diversity within the chicken gut microbiome revealed by metagenomics and culture.</title>
        <authorList>
            <person name="Gilroy R."/>
            <person name="Ravi A."/>
            <person name="Getino M."/>
            <person name="Pursley I."/>
            <person name="Horton D.L."/>
            <person name="Alikhan N.F."/>
            <person name="Baker D."/>
            <person name="Gharbi K."/>
            <person name="Hall N."/>
            <person name="Watson M."/>
            <person name="Adriaenssens E.M."/>
            <person name="Foster-Nyarko E."/>
            <person name="Jarju S."/>
            <person name="Secka A."/>
            <person name="Antonio M."/>
            <person name="Oren A."/>
            <person name="Chaudhuri R.R."/>
            <person name="La Ragione R."/>
            <person name="Hildebrand F."/>
            <person name="Pallen M.J."/>
        </authorList>
    </citation>
    <scope>NUCLEOTIDE SEQUENCE</scope>
    <source>
        <strain evidence="12">ChiGjej1B1-19959</strain>
    </source>
</reference>
<accession>A0A9D1IFA0</accession>
<dbReference type="GO" id="GO:0050178">
    <property type="term" value="F:phenylpyruvate tautomerase activity"/>
    <property type="evidence" value="ECO:0007669"/>
    <property type="project" value="UniProtKB-EC"/>
</dbReference>
<evidence type="ECO:0000256" key="8">
    <source>
        <dbReference type="ARBA" id="ARBA00039086"/>
    </source>
</evidence>
<name>A0A9D1IFA0_9FIRM</name>
<dbReference type="EC" id="5.3.3.12" evidence="7"/>
<dbReference type="EC" id="5.3.2.1" evidence="8"/>